<dbReference type="NCBIfam" id="NF033740">
    <property type="entry name" value="MarP_fam_protase"/>
    <property type="match status" value="1"/>
</dbReference>
<proteinExistence type="predicted"/>
<dbReference type="PRINTS" id="PR00834">
    <property type="entry name" value="PROTEASES2C"/>
</dbReference>
<protein>
    <submittedName>
        <fullName evidence="6">MarP family serine protease</fullName>
    </submittedName>
</protein>
<evidence type="ECO:0000313" key="7">
    <source>
        <dbReference type="Proteomes" id="UP001501803"/>
    </source>
</evidence>
<keyword evidence="7" id="KW-1185">Reference proteome</keyword>
<comment type="caution">
    <text evidence="6">The sequence shown here is derived from an EMBL/GenBank/DDBJ whole genome shotgun (WGS) entry which is preliminary data.</text>
</comment>
<keyword evidence="4 5" id="KW-0472">Membrane</keyword>
<dbReference type="InterPro" id="IPR001940">
    <property type="entry name" value="Peptidase_S1C"/>
</dbReference>
<dbReference type="SUPFAM" id="SSF50494">
    <property type="entry name" value="Trypsin-like serine proteases"/>
    <property type="match status" value="1"/>
</dbReference>
<feature type="transmembrane region" description="Helical" evidence="5">
    <location>
        <begin position="31"/>
        <end position="49"/>
    </location>
</feature>
<sequence>MIYGFLIIDILLFLVLVAAFFNGYSNGLLRSISGIVGLVLGAFAAYLVVPLVGSWVPAPEWRAAATLAAVIVLVFGGLSLGLSVGRRIGRRARKSVLGWLDRLLGAAFTLVATALAMSMLAFSLGTLGIPGVSTTIASSGVIRTINSVTPDPIQSWLAQLRSVAVAEGLPLITDVFDGPAPILPDQAIDNPDVATAVKSVVRITGNAFACGQNQSGSGFVAAPGRIVTNAHVVSGVTEPVVESPDGEVLQGTIVYFDAAVDLAVIAVPGLNTPALNLGKNLAPGGIGVAAGYPFGGPFVADPATVIALGPLVLQETTSQSLSAREVYTLASDIQQGESGGPLLSDTGHVVGVVFAKSAQTPNVGYALGMREVSPVVDQAAGLSEPVSSGSCVRG</sequence>
<feature type="transmembrane region" description="Helical" evidence="5">
    <location>
        <begin position="103"/>
        <end position="129"/>
    </location>
</feature>
<accession>A0ABP7KJY6</accession>
<keyword evidence="3 5" id="KW-1133">Transmembrane helix</keyword>
<dbReference type="Proteomes" id="UP001501803">
    <property type="component" value="Unassembled WGS sequence"/>
</dbReference>
<dbReference type="InterPro" id="IPR043504">
    <property type="entry name" value="Peptidase_S1_PA_chymotrypsin"/>
</dbReference>
<dbReference type="Gene3D" id="2.40.10.10">
    <property type="entry name" value="Trypsin-like serine proteases"/>
    <property type="match status" value="2"/>
</dbReference>
<dbReference type="Pfam" id="PF13365">
    <property type="entry name" value="Trypsin_2"/>
    <property type="match status" value="1"/>
</dbReference>
<dbReference type="InterPro" id="IPR047680">
    <property type="entry name" value="MarP-like"/>
</dbReference>
<evidence type="ECO:0000313" key="6">
    <source>
        <dbReference type="EMBL" id="GAA3879931.1"/>
    </source>
</evidence>
<dbReference type="PANTHER" id="PTHR37306:SF1">
    <property type="entry name" value="COLICIN V PRODUCTION PROTEIN"/>
    <property type="match status" value="1"/>
</dbReference>
<comment type="subcellular location">
    <subcellularLocation>
        <location evidence="1">Membrane</location>
        <topology evidence="1">Multi-pass membrane protein</topology>
    </subcellularLocation>
</comment>
<dbReference type="RefSeq" id="WP_345066465.1">
    <property type="nucleotide sequence ID" value="NZ_BAABCN010000006.1"/>
</dbReference>
<dbReference type="InterPro" id="IPR009003">
    <property type="entry name" value="Peptidase_S1_PA"/>
</dbReference>
<feature type="transmembrane region" description="Helical" evidence="5">
    <location>
        <begin position="6"/>
        <end position="24"/>
    </location>
</feature>
<dbReference type="Pfam" id="PF02674">
    <property type="entry name" value="Colicin_V"/>
    <property type="match status" value="1"/>
</dbReference>
<feature type="transmembrane region" description="Helical" evidence="5">
    <location>
        <begin position="61"/>
        <end position="82"/>
    </location>
</feature>
<dbReference type="EMBL" id="BAABCN010000006">
    <property type="protein sequence ID" value="GAA3879931.1"/>
    <property type="molecule type" value="Genomic_DNA"/>
</dbReference>
<keyword evidence="6" id="KW-0378">Hydrolase</keyword>
<evidence type="ECO:0000256" key="5">
    <source>
        <dbReference type="SAM" id="Phobius"/>
    </source>
</evidence>
<evidence type="ECO:0000256" key="2">
    <source>
        <dbReference type="ARBA" id="ARBA00022692"/>
    </source>
</evidence>
<evidence type="ECO:0000256" key="1">
    <source>
        <dbReference type="ARBA" id="ARBA00004141"/>
    </source>
</evidence>
<keyword evidence="6" id="KW-0645">Protease</keyword>
<dbReference type="GO" id="GO:0008233">
    <property type="term" value="F:peptidase activity"/>
    <property type="evidence" value="ECO:0007669"/>
    <property type="project" value="UniProtKB-KW"/>
</dbReference>
<keyword evidence="2 5" id="KW-0812">Transmembrane</keyword>
<evidence type="ECO:0000256" key="3">
    <source>
        <dbReference type="ARBA" id="ARBA00022989"/>
    </source>
</evidence>
<dbReference type="GO" id="GO:0006508">
    <property type="term" value="P:proteolysis"/>
    <property type="evidence" value="ECO:0007669"/>
    <property type="project" value="UniProtKB-KW"/>
</dbReference>
<name>A0ABP7KJY6_9MICO</name>
<evidence type="ECO:0000256" key="4">
    <source>
        <dbReference type="ARBA" id="ARBA00023136"/>
    </source>
</evidence>
<gene>
    <name evidence="6" type="ORF">GCM10022381_22740</name>
</gene>
<reference evidence="7" key="1">
    <citation type="journal article" date="2019" name="Int. J. Syst. Evol. Microbiol.">
        <title>The Global Catalogue of Microorganisms (GCM) 10K type strain sequencing project: providing services to taxonomists for standard genome sequencing and annotation.</title>
        <authorList>
            <consortium name="The Broad Institute Genomics Platform"/>
            <consortium name="The Broad Institute Genome Sequencing Center for Infectious Disease"/>
            <person name="Wu L."/>
            <person name="Ma J."/>
        </authorList>
    </citation>
    <scope>NUCLEOTIDE SEQUENCE [LARGE SCALE GENOMIC DNA]</scope>
    <source>
        <strain evidence="7">JCM 17021</strain>
    </source>
</reference>
<dbReference type="InterPro" id="IPR003825">
    <property type="entry name" value="Colicin-V_CvpA"/>
</dbReference>
<dbReference type="PANTHER" id="PTHR37306">
    <property type="entry name" value="COLICIN V PRODUCTION PROTEIN"/>
    <property type="match status" value="1"/>
</dbReference>
<organism evidence="6 7">
    <name type="scientific">Leifsonia kafniensis</name>
    <dbReference type="NCBI Taxonomy" id="475957"/>
    <lineage>
        <taxon>Bacteria</taxon>
        <taxon>Bacillati</taxon>
        <taxon>Actinomycetota</taxon>
        <taxon>Actinomycetes</taxon>
        <taxon>Micrococcales</taxon>
        <taxon>Microbacteriaceae</taxon>
        <taxon>Leifsonia</taxon>
    </lineage>
</organism>